<protein>
    <submittedName>
        <fullName evidence="1">Vanadium-dependent haloperoxidase</fullName>
        <ecNumber evidence="1">1.11.1.-</ecNumber>
    </submittedName>
</protein>
<dbReference type="EC" id="1.11.1.-" evidence="1"/>
<evidence type="ECO:0000313" key="2">
    <source>
        <dbReference type="Proteomes" id="UP001597414"/>
    </source>
</evidence>
<sequence length="455" mass="50627">MKKGIGHLFNLTKGWMRIGGLVLSLTLIFCVPGCYPEFQTEPVRTNMTWDQGKNLKDSPTVMLKWSHQIEKAYTYPIGVGISPPLVSRLFAIYHVAMHDALNSVDPKYQTYASQVEDKKADPNATLIQAVYEVLGSIGPTTDPHKSSIDSLYTATMGDIKDGDKKERGIALGKSVAQSILDKRAADAPYLALMGFNPTPASGTEPGVFQYIPPLNYALAGFHLQKTWIIASADQFRPEAPYAINSPQYTADYNEVKDLGKINSTEVTDDQRYLGLFWAENSSRGWNRIAREVLLQRNKYYNIWETARLFALVHMAIADSYIAVFDSKIHFNYWRPITAIRNGDSDGNDDTVGDINWNSTIPTPPVGEYPSAHAISGSAAGGVLIRFFGTANIPFTTDSGYMPNPRSFNNIMDAVSENSLSRIYIGYHFRKAVDVGEEKGYDIADYVFENGLPRKK</sequence>
<reference evidence="2" key="1">
    <citation type="journal article" date="2019" name="Int. J. Syst. Evol. Microbiol.">
        <title>The Global Catalogue of Microorganisms (GCM) 10K type strain sequencing project: providing services to taxonomists for standard genome sequencing and annotation.</title>
        <authorList>
            <consortium name="The Broad Institute Genomics Platform"/>
            <consortium name="The Broad Institute Genome Sequencing Center for Infectious Disease"/>
            <person name="Wu L."/>
            <person name="Ma J."/>
        </authorList>
    </citation>
    <scope>NUCLEOTIDE SEQUENCE [LARGE SCALE GENOMIC DNA]</scope>
    <source>
        <strain evidence="2">KCTC 19812</strain>
    </source>
</reference>
<dbReference type="Gene3D" id="1.10.606.20">
    <property type="match status" value="1"/>
</dbReference>
<dbReference type="InterPro" id="IPR036938">
    <property type="entry name" value="PAP2/HPO_sf"/>
</dbReference>
<dbReference type="InterPro" id="IPR052559">
    <property type="entry name" value="V-haloperoxidase"/>
</dbReference>
<name>A0ABW5B9H2_9BACT</name>
<dbReference type="PANTHER" id="PTHR34599:SF1">
    <property type="entry name" value="PHOSPHATIDIC ACID PHOSPHATASE TYPE 2_HALOPEROXIDASE DOMAIN-CONTAINING PROTEIN"/>
    <property type="match status" value="1"/>
</dbReference>
<dbReference type="EMBL" id="JBHUIV010000016">
    <property type="protein sequence ID" value="MFD2202164.1"/>
    <property type="molecule type" value="Genomic_DNA"/>
</dbReference>
<dbReference type="Proteomes" id="UP001597414">
    <property type="component" value="Unassembled WGS sequence"/>
</dbReference>
<keyword evidence="2" id="KW-1185">Reference proteome</keyword>
<dbReference type="GO" id="GO:0004601">
    <property type="term" value="F:peroxidase activity"/>
    <property type="evidence" value="ECO:0007669"/>
    <property type="project" value="UniProtKB-KW"/>
</dbReference>
<accession>A0ABW5B9H2</accession>
<evidence type="ECO:0000313" key="1">
    <source>
        <dbReference type="EMBL" id="MFD2202164.1"/>
    </source>
</evidence>
<dbReference type="SUPFAM" id="SSF48317">
    <property type="entry name" value="Acid phosphatase/Vanadium-dependent haloperoxidase"/>
    <property type="match status" value="1"/>
</dbReference>
<proteinExistence type="predicted"/>
<dbReference type="PANTHER" id="PTHR34599">
    <property type="entry name" value="PEROXIDASE-RELATED"/>
    <property type="match status" value="1"/>
</dbReference>
<dbReference type="RefSeq" id="WP_380802694.1">
    <property type="nucleotide sequence ID" value="NZ_JBHUIV010000016.1"/>
</dbReference>
<comment type="caution">
    <text evidence="1">The sequence shown here is derived from an EMBL/GenBank/DDBJ whole genome shotgun (WGS) entry which is preliminary data.</text>
</comment>
<keyword evidence="1" id="KW-0575">Peroxidase</keyword>
<organism evidence="1 2">
    <name type="scientific">Shivajiella indica</name>
    <dbReference type="NCBI Taxonomy" id="872115"/>
    <lineage>
        <taxon>Bacteria</taxon>
        <taxon>Pseudomonadati</taxon>
        <taxon>Bacteroidota</taxon>
        <taxon>Cytophagia</taxon>
        <taxon>Cytophagales</taxon>
        <taxon>Cyclobacteriaceae</taxon>
        <taxon>Shivajiella</taxon>
    </lineage>
</organism>
<keyword evidence="1" id="KW-0560">Oxidoreductase</keyword>
<gene>
    <name evidence="1" type="ORF">ACFSKV_11360</name>
</gene>
<dbReference type="CDD" id="cd03398">
    <property type="entry name" value="PAP2_haloperoxidase"/>
    <property type="match status" value="1"/>
</dbReference>